<dbReference type="GO" id="GO:0016853">
    <property type="term" value="F:isomerase activity"/>
    <property type="evidence" value="ECO:0007669"/>
    <property type="project" value="UniProtKB-KW"/>
</dbReference>
<dbReference type="PANTHER" id="PTHR40267">
    <property type="entry name" value="BLR3294 PROTEIN"/>
    <property type="match status" value="1"/>
</dbReference>
<protein>
    <submittedName>
        <fullName evidence="1">Maleate isomerase</fullName>
    </submittedName>
</protein>
<gene>
    <name evidence="1" type="ORF">MES4922_360169</name>
</gene>
<keyword evidence="1" id="KW-0413">Isomerase</keyword>
<reference evidence="1" key="1">
    <citation type="submission" date="2022-03" db="EMBL/GenBank/DDBJ databases">
        <authorList>
            <person name="Brunel B."/>
        </authorList>
    </citation>
    <scope>NUCLEOTIDE SEQUENCE</scope>
    <source>
        <strain evidence="1">STM4922sample</strain>
    </source>
</reference>
<comment type="caution">
    <text evidence="1">The sequence shown here is derived from an EMBL/GenBank/DDBJ whole genome shotgun (WGS) entry which is preliminary data.</text>
</comment>
<dbReference type="Gene3D" id="3.40.50.12500">
    <property type="match status" value="1"/>
</dbReference>
<dbReference type="InterPro" id="IPR014332">
    <property type="entry name" value="Ectoine_EutA"/>
</dbReference>
<dbReference type="Pfam" id="PF17645">
    <property type="entry name" value="Amdase"/>
    <property type="match status" value="1"/>
</dbReference>
<evidence type="ECO:0000313" key="2">
    <source>
        <dbReference type="Proteomes" id="UP001152604"/>
    </source>
</evidence>
<evidence type="ECO:0000313" key="1">
    <source>
        <dbReference type="EMBL" id="CAH2404549.1"/>
    </source>
</evidence>
<organism evidence="1 2">
    <name type="scientific">Mesorhizobium ventifaucium</name>
    <dbReference type="NCBI Taxonomy" id="666020"/>
    <lineage>
        <taxon>Bacteria</taxon>
        <taxon>Pseudomonadati</taxon>
        <taxon>Pseudomonadota</taxon>
        <taxon>Alphaproteobacteria</taxon>
        <taxon>Hyphomicrobiales</taxon>
        <taxon>Phyllobacteriaceae</taxon>
        <taxon>Mesorhizobium</taxon>
    </lineage>
</organism>
<proteinExistence type="predicted"/>
<dbReference type="NCBIfam" id="TIGR02990">
    <property type="entry name" value="ectoine_eutA"/>
    <property type="match status" value="1"/>
</dbReference>
<name>A0ABN8K5G0_9HYPH</name>
<dbReference type="RefSeq" id="WP_254026962.1">
    <property type="nucleotide sequence ID" value="NZ_CAKXZS010000030.1"/>
</dbReference>
<keyword evidence="2" id="KW-1185">Reference proteome</keyword>
<dbReference type="EMBL" id="CAKXZS010000030">
    <property type="protein sequence ID" value="CAH2404549.1"/>
    <property type="molecule type" value="Genomic_DNA"/>
</dbReference>
<dbReference type="Proteomes" id="UP001152604">
    <property type="component" value="Unassembled WGS sequence"/>
</dbReference>
<sequence>MTAPVDIRLHSTRPALDARPLEKRVGLIILATDHTTEPDFRRMVASNRIGVYVARIPYANPTTPENLRKMQPSLTAGAALILPDEPLDAICYSCTSASVVIGDAEIEAAVQAAKPGVPVVTPPMAGVRGLKALGARTISILTPYTVETSRPMAVYFAAHGFEIASFTCLGFDDDCEMARIAPATLVDLAAKTTDAQADALFVSCTALRAALAVVGMEEAIGRPVVTSNQATAWNCLRLCGDDEPRAEFGRLMTLPLPKGEMSKRGSQA</sequence>
<accession>A0ABN8K5G0</accession>
<dbReference type="InterPro" id="IPR053714">
    <property type="entry name" value="Iso_Racemase_Enz_sf"/>
</dbReference>
<dbReference type="InterPro" id="IPR026286">
    <property type="entry name" value="MaiA/AMDase"/>
</dbReference>
<dbReference type="PIRSF" id="PIRSF015736">
    <property type="entry name" value="MI"/>
    <property type="match status" value="1"/>
</dbReference>
<dbReference type="PANTHER" id="PTHR40267:SF1">
    <property type="entry name" value="BLR3294 PROTEIN"/>
    <property type="match status" value="1"/>
</dbReference>